<gene>
    <name evidence="2" type="ORF">A2290_01385</name>
</gene>
<keyword evidence="1" id="KW-0175">Coiled coil</keyword>
<dbReference type="Proteomes" id="UP000177905">
    <property type="component" value="Unassembled WGS sequence"/>
</dbReference>
<dbReference type="SUPFAM" id="SSF57997">
    <property type="entry name" value="Tropomyosin"/>
    <property type="match status" value="1"/>
</dbReference>
<evidence type="ECO:0000313" key="2">
    <source>
        <dbReference type="EMBL" id="OGC14684.1"/>
    </source>
</evidence>
<evidence type="ECO:0008006" key="4">
    <source>
        <dbReference type="Google" id="ProtNLM"/>
    </source>
</evidence>
<evidence type="ECO:0000256" key="1">
    <source>
        <dbReference type="SAM" id="Coils"/>
    </source>
</evidence>
<dbReference type="EMBL" id="MEUA01000033">
    <property type="protein sequence ID" value="OGC14684.1"/>
    <property type="molecule type" value="Genomic_DNA"/>
</dbReference>
<reference evidence="2 3" key="1">
    <citation type="journal article" date="2016" name="Nat. Commun.">
        <title>Thousands of microbial genomes shed light on interconnected biogeochemical processes in an aquifer system.</title>
        <authorList>
            <person name="Anantharaman K."/>
            <person name="Brown C.T."/>
            <person name="Hug L.A."/>
            <person name="Sharon I."/>
            <person name="Castelle C.J."/>
            <person name="Probst A.J."/>
            <person name="Thomas B.C."/>
            <person name="Singh A."/>
            <person name="Wilkins M.J."/>
            <person name="Karaoz U."/>
            <person name="Brodie E.L."/>
            <person name="Williams K.H."/>
            <person name="Hubbard S.S."/>
            <person name="Banfield J.F."/>
        </authorList>
    </citation>
    <scope>NUCLEOTIDE SEQUENCE [LARGE SCALE GENOMIC DNA]</scope>
</reference>
<name>A0A1F4S2L4_UNCSA</name>
<organism evidence="2 3">
    <name type="scientific">candidate division WOR-1 bacterium RIFOXYB2_FULL_36_35</name>
    <dbReference type="NCBI Taxonomy" id="1802578"/>
    <lineage>
        <taxon>Bacteria</taxon>
        <taxon>Bacillati</taxon>
        <taxon>Saganbacteria</taxon>
    </lineage>
</organism>
<protein>
    <recommendedName>
        <fullName evidence="4">t-SNARE coiled-coil homology domain-containing protein</fullName>
    </recommendedName>
</protein>
<evidence type="ECO:0000313" key="3">
    <source>
        <dbReference type="Proteomes" id="UP000177905"/>
    </source>
</evidence>
<dbReference type="Gene3D" id="3.90.20.10">
    <property type="match status" value="1"/>
</dbReference>
<dbReference type="AlphaFoldDB" id="A0A1F4S2L4"/>
<proteinExistence type="predicted"/>
<sequence>MPKEKLKKEHFEIILEDINSKINLILKKDYVTKSDLKNTEDRLMEKIESNSLAIKANSFAIKALNNKIDDVEIRLTNKIDDVDQKLSKRIDGVEIRLDGLDRRMDGLDQKMDRVETNLSNKIDEVKEVLIHHISLPVH</sequence>
<feature type="coiled-coil region" evidence="1">
    <location>
        <begin position="61"/>
        <end position="124"/>
    </location>
</feature>
<comment type="caution">
    <text evidence="2">The sequence shown here is derived from an EMBL/GenBank/DDBJ whole genome shotgun (WGS) entry which is preliminary data.</text>
</comment>
<accession>A0A1F4S2L4</accession>